<comment type="caution">
    <text evidence="7">The sequence shown here is derived from an EMBL/GenBank/DDBJ whole genome shotgun (WGS) entry which is preliminary data.</text>
</comment>
<feature type="domain" description="Major facilitator superfamily (MFS) profile" evidence="6">
    <location>
        <begin position="1"/>
        <end position="393"/>
    </location>
</feature>
<dbReference type="PROSITE" id="PS50850">
    <property type="entry name" value="MFS"/>
    <property type="match status" value="1"/>
</dbReference>
<dbReference type="InterPro" id="IPR050327">
    <property type="entry name" value="Proton-linked_MCT"/>
</dbReference>
<protein>
    <recommendedName>
        <fullName evidence="6">Major facilitator superfamily (MFS) profile domain-containing protein</fullName>
    </recommendedName>
</protein>
<keyword evidence="4 5" id="KW-0472">Membrane</keyword>
<dbReference type="STRING" id="183763.LP52_06415"/>
<keyword evidence="3 5" id="KW-1133">Transmembrane helix</keyword>
<evidence type="ECO:0000313" key="7">
    <source>
        <dbReference type="EMBL" id="KIH99524.1"/>
    </source>
</evidence>
<dbReference type="InterPro" id="IPR036259">
    <property type="entry name" value="MFS_trans_sf"/>
</dbReference>
<dbReference type="AlphaFoldDB" id="A0A0C2FJL5"/>
<feature type="transmembrane region" description="Helical" evidence="5">
    <location>
        <begin position="219"/>
        <end position="238"/>
    </location>
</feature>
<comment type="subcellular location">
    <subcellularLocation>
        <location evidence="1">Cell membrane</location>
        <topology evidence="1">Multi-pass membrane protein</topology>
    </subcellularLocation>
</comment>
<name>A0A0C2FJL5_9ACTN</name>
<evidence type="ECO:0000256" key="3">
    <source>
        <dbReference type="ARBA" id="ARBA00022989"/>
    </source>
</evidence>
<dbReference type="Pfam" id="PF07690">
    <property type="entry name" value="MFS_1"/>
    <property type="match status" value="1"/>
</dbReference>
<proteinExistence type="predicted"/>
<dbReference type="GO" id="GO:0022857">
    <property type="term" value="F:transmembrane transporter activity"/>
    <property type="evidence" value="ECO:0007669"/>
    <property type="project" value="InterPro"/>
</dbReference>
<dbReference type="Gene3D" id="1.20.1250.20">
    <property type="entry name" value="MFS general substrate transporter like domains"/>
    <property type="match status" value="1"/>
</dbReference>
<dbReference type="InterPro" id="IPR020846">
    <property type="entry name" value="MFS_dom"/>
</dbReference>
<dbReference type="PANTHER" id="PTHR11360:SF284">
    <property type="entry name" value="EG:103B4.3 PROTEIN-RELATED"/>
    <property type="match status" value="1"/>
</dbReference>
<feature type="transmembrane region" description="Helical" evidence="5">
    <location>
        <begin position="97"/>
        <end position="117"/>
    </location>
</feature>
<reference evidence="8" key="1">
    <citation type="journal article" date="2015" name="Chem. Biol.">
        <title>Structure, bioactivity, and resistance mechanism of streptomonomicin, an unusual lasso Peptide from an understudied halophilic actinomycete.</title>
        <authorList>
            <person name="Metelev M."/>
            <person name="Tietz J.I."/>
            <person name="Melby J.O."/>
            <person name="Blair P.M."/>
            <person name="Zhu L."/>
            <person name="Livnat I."/>
            <person name="Severinov K."/>
            <person name="Mitchell D.A."/>
        </authorList>
    </citation>
    <scope>NUCLEOTIDE SEQUENCE [LARGE SCALE GENOMIC DNA]</scope>
    <source>
        <strain evidence="8">YIM 90003</strain>
    </source>
</reference>
<dbReference type="InterPro" id="IPR011701">
    <property type="entry name" value="MFS"/>
</dbReference>
<evidence type="ECO:0000259" key="6">
    <source>
        <dbReference type="PROSITE" id="PS50850"/>
    </source>
</evidence>
<evidence type="ECO:0000256" key="5">
    <source>
        <dbReference type="SAM" id="Phobius"/>
    </source>
</evidence>
<feature type="transmembrane region" description="Helical" evidence="5">
    <location>
        <begin position="129"/>
        <end position="149"/>
    </location>
</feature>
<organism evidence="7 8">
    <name type="scientific">Streptomonospora alba</name>
    <dbReference type="NCBI Taxonomy" id="183763"/>
    <lineage>
        <taxon>Bacteria</taxon>
        <taxon>Bacillati</taxon>
        <taxon>Actinomycetota</taxon>
        <taxon>Actinomycetes</taxon>
        <taxon>Streptosporangiales</taxon>
        <taxon>Nocardiopsidaceae</taxon>
        <taxon>Streptomonospora</taxon>
    </lineage>
</organism>
<evidence type="ECO:0000256" key="4">
    <source>
        <dbReference type="ARBA" id="ARBA00023136"/>
    </source>
</evidence>
<dbReference type="GO" id="GO:0005886">
    <property type="term" value="C:plasma membrane"/>
    <property type="evidence" value="ECO:0007669"/>
    <property type="project" value="UniProtKB-SubCell"/>
</dbReference>
<feature type="transmembrane region" description="Helical" evidence="5">
    <location>
        <begin position="73"/>
        <end position="91"/>
    </location>
</feature>
<feature type="transmembrane region" description="Helical" evidence="5">
    <location>
        <begin position="280"/>
        <end position="299"/>
    </location>
</feature>
<feature type="transmembrane region" description="Helical" evidence="5">
    <location>
        <begin position="366"/>
        <end position="387"/>
    </location>
</feature>
<gene>
    <name evidence="7" type="ORF">LP52_06415</name>
</gene>
<feature type="transmembrane region" description="Helical" evidence="5">
    <location>
        <begin position="305"/>
        <end position="326"/>
    </location>
</feature>
<accession>A0A0C2FJL5</accession>
<feature type="transmembrane region" description="Helical" evidence="5">
    <location>
        <begin position="161"/>
        <end position="180"/>
    </location>
</feature>
<evidence type="ECO:0000256" key="2">
    <source>
        <dbReference type="ARBA" id="ARBA00022692"/>
    </source>
</evidence>
<dbReference type="SUPFAM" id="SSF103473">
    <property type="entry name" value="MFS general substrate transporter"/>
    <property type="match status" value="1"/>
</dbReference>
<sequence length="396" mass="38627">MVSPAWRALTGAALLDFAVSPLFLWDAFSGVLSSELQVSSPSSSLAYAVGLAAFTAGVLVGGRLADAVAPRRLALVVGGGVVLGLAATASAESLPVLVLGFGVVLGGATGLGYATAVRVAGTAATKRGSAVAVVVSAYAAGAVVLAPVVDVLLGVVGRAGMFAVLAVLLGGLVVCASALLPDTVASARSLSAEPAPAEASSTEPAATGLAALRPYSRPILASWTMFWLGSAPALVAFGHAGDFARTPESAIAAVVLLNAGNFLGRLAAGPVADRIGHVPALHATAAALVGACLTLVLVARPAGALAALLVLGAQYGAVSVLTPMAVADTVPADRFGTAYGAVFSGWGVVGLAGPVGAAWMATATGYPAVAGVLAGVAALFWAAVVWVSSTRSATGR</sequence>
<dbReference type="PANTHER" id="PTHR11360">
    <property type="entry name" value="MONOCARBOXYLATE TRANSPORTER"/>
    <property type="match status" value="1"/>
</dbReference>
<feature type="transmembrane region" description="Helical" evidence="5">
    <location>
        <begin position="338"/>
        <end position="360"/>
    </location>
</feature>
<dbReference type="Proteomes" id="UP000031675">
    <property type="component" value="Unassembled WGS sequence"/>
</dbReference>
<evidence type="ECO:0000313" key="8">
    <source>
        <dbReference type="Proteomes" id="UP000031675"/>
    </source>
</evidence>
<dbReference type="EMBL" id="JROO01000010">
    <property type="protein sequence ID" value="KIH99524.1"/>
    <property type="molecule type" value="Genomic_DNA"/>
</dbReference>
<keyword evidence="8" id="KW-1185">Reference proteome</keyword>
<evidence type="ECO:0000256" key="1">
    <source>
        <dbReference type="ARBA" id="ARBA00004651"/>
    </source>
</evidence>
<feature type="transmembrane region" description="Helical" evidence="5">
    <location>
        <begin position="43"/>
        <end position="61"/>
    </location>
</feature>
<keyword evidence="2 5" id="KW-0812">Transmembrane</keyword>